<dbReference type="CDD" id="cd06261">
    <property type="entry name" value="TM_PBP2"/>
    <property type="match status" value="2"/>
</dbReference>
<feature type="transmembrane region" description="Helical" evidence="8">
    <location>
        <begin position="20"/>
        <end position="40"/>
    </location>
</feature>
<reference evidence="10 11" key="1">
    <citation type="submission" date="2019-08" db="EMBL/GenBank/DDBJ databases">
        <title>In-depth cultivation of the pig gut microbiome towards novel bacterial diversity and tailored functional studies.</title>
        <authorList>
            <person name="Wylensek D."/>
            <person name="Hitch T.C.A."/>
            <person name="Clavel T."/>
        </authorList>
    </citation>
    <scope>NUCLEOTIDE SEQUENCE [LARGE SCALE GENOMIC DNA]</scope>
    <source>
        <strain evidence="10 11">NM-380-WT-3C1</strain>
    </source>
</reference>
<keyword evidence="4" id="KW-0997">Cell inner membrane</keyword>
<feature type="transmembrane region" description="Helical" evidence="8">
    <location>
        <begin position="122"/>
        <end position="142"/>
    </location>
</feature>
<evidence type="ECO:0000256" key="6">
    <source>
        <dbReference type="ARBA" id="ARBA00022989"/>
    </source>
</evidence>
<dbReference type="SUPFAM" id="SSF161098">
    <property type="entry name" value="MetI-like"/>
    <property type="match status" value="2"/>
</dbReference>
<dbReference type="Proteomes" id="UP000460549">
    <property type="component" value="Unassembled WGS sequence"/>
</dbReference>
<feature type="domain" description="ABC transmembrane type-1" evidence="9">
    <location>
        <begin position="84"/>
        <end position="292"/>
    </location>
</feature>
<evidence type="ECO:0000256" key="2">
    <source>
        <dbReference type="ARBA" id="ARBA00022448"/>
    </source>
</evidence>
<proteinExistence type="inferred from homology"/>
<keyword evidence="5 8" id="KW-0812">Transmembrane</keyword>
<feature type="transmembrane region" description="Helical" evidence="8">
    <location>
        <begin position="324"/>
        <end position="345"/>
    </location>
</feature>
<feature type="transmembrane region" description="Helical" evidence="8">
    <location>
        <begin position="272"/>
        <end position="291"/>
    </location>
</feature>
<evidence type="ECO:0000313" key="10">
    <source>
        <dbReference type="EMBL" id="MSU06860.1"/>
    </source>
</evidence>
<evidence type="ECO:0000256" key="4">
    <source>
        <dbReference type="ARBA" id="ARBA00022519"/>
    </source>
</evidence>
<evidence type="ECO:0000256" key="5">
    <source>
        <dbReference type="ARBA" id="ARBA00022692"/>
    </source>
</evidence>
<evidence type="ECO:0000256" key="7">
    <source>
        <dbReference type="ARBA" id="ARBA00023136"/>
    </source>
</evidence>
<keyword evidence="11" id="KW-1185">Reference proteome</keyword>
<comment type="similarity">
    <text evidence="8">Belongs to the binding-protein-dependent transport system permease family.</text>
</comment>
<dbReference type="Gene3D" id="1.10.3720.10">
    <property type="entry name" value="MetI-like"/>
    <property type="match status" value="2"/>
</dbReference>
<feature type="transmembrane region" description="Helical" evidence="8">
    <location>
        <begin position="90"/>
        <end position="110"/>
    </location>
</feature>
<evidence type="ECO:0000256" key="3">
    <source>
        <dbReference type="ARBA" id="ARBA00022475"/>
    </source>
</evidence>
<protein>
    <submittedName>
        <fullName evidence="10">Iron ABC transporter permease</fullName>
    </submittedName>
</protein>
<gene>
    <name evidence="10" type="ORF">FYJ80_08765</name>
</gene>
<feature type="transmembrane region" description="Helical" evidence="8">
    <location>
        <begin position="423"/>
        <end position="447"/>
    </location>
</feature>
<comment type="caution">
    <text evidence="10">The sequence shown here is derived from an EMBL/GenBank/DDBJ whole genome shotgun (WGS) entry which is preliminary data.</text>
</comment>
<accession>A0A7X2TS64</accession>
<evidence type="ECO:0000259" key="9">
    <source>
        <dbReference type="PROSITE" id="PS50928"/>
    </source>
</evidence>
<keyword evidence="2 8" id="KW-0813">Transport</keyword>
<sequence length="600" mass="66294">MKQKFNALLKYLRKPQNIILLILLIVLGYLTIVPLITIIADTFTVHSSEVRAIKGSKAGEFTLYHWKKMFASGQTSMKVFYEPFWNTLKIAFLSCMVAIILGGSFAWIITRTNIKAKSFLSTVFVFPYIMPAWTLAMAWLNFFRNSRIGGAPGLFQVLTGIETADWFAYGLFPIVIVQGLHYAPFAYILIGGILRNMDANLEEAASLLHASRFTIMRKVTIPIVRPALLSTFLLVFSSTMSAFAVPAFLGTPVRYNVLTTQMYRTLNGMNPGYGYIMALIMIVIGVGILMVNQWITGRRKAYTTVTGKSSNIALVNLKKARTPLTVLLIFILIVIAIVPLISFAVESFIMAPGDYSFSNFTAEFWIGEGRADIANSEPGILRNKSIYTGLMNSLKLSVVVSLVAGTVGILAGYAIAKKRGSHLATIVNNITFFPYLMPAMAFGAIYLSMFAVRRGFIPALYGSFALLALCGSVKYLPFASRSGINAMLQLSGEIEEAAEIQGISWFKRMTRIIIPIQKSSFLSGYLLPFISCMRELSLFILLVSPSTRILTTLLFQYNEKGWNQYANAINLIIIVIVVSFNLIVNKLTGASIDKGIGGNS</sequence>
<feature type="domain" description="ABC transmembrane type-1" evidence="9">
    <location>
        <begin position="390"/>
        <end position="584"/>
    </location>
</feature>
<dbReference type="EMBL" id="VUNN01000018">
    <property type="protein sequence ID" value="MSU06860.1"/>
    <property type="molecule type" value="Genomic_DNA"/>
</dbReference>
<evidence type="ECO:0000256" key="8">
    <source>
        <dbReference type="RuleBase" id="RU363032"/>
    </source>
</evidence>
<keyword evidence="7 8" id="KW-0472">Membrane</keyword>
<feature type="transmembrane region" description="Helical" evidence="8">
    <location>
        <begin position="564"/>
        <end position="584"/>
    </location>
</feature>
<dbReference type="RefSeq" id="WP_154426073.1">
    <property type="nucleotide sequence ID" value="NZ_JAQYPZ010000173.1"/>
</dbReference>
<dbReference type="Pfam" id="PF00528">
    <property type="entry name" value="BPD_transp_1"/>
    <property type="match status" value="2"/>
</dbReference>
<dbReference type="InterPro" id="IPR035906">
    <property type="entry name" value="MetI-like_sf"/>
</dbReference>
<comment type="subcellular location">
    <subcellularLocation>
        <location evidence="1">Cell inner membrane</location>
        <topology evidence="1">Multi-pass membrane protein</topology>
    </subcellularLocation>
    <subcellularLocation>
        <location evidence="8">Cell membrane</location>
        <topology evidence="8">Multi-pass membrane protein</topology>
    </subcellularLocation>
</comment>
<dbReference type="AlphaFoldDB" id="A0A7X2TS64"/>
<evidence type="ECO:0000313" key="11">
    <source>
        <dbReference type="Proteomes" id="UP000460549"/>
    </source>
</evidence>
<evidence type="ECO:0000256" key="1">
    <source>
        <dbReference type="ARBA" id="ARBA00004429"/>
    </source>
</evidence>
<feature type="transmembrane region" description="Helical" evidence="8">
    <location>
        <begin position="166"/>
        <end position="190"/>
    </location>
</feature>
<dbReference type="PANTHER" id="PTHR43357:SF3">
    <property type="entry name" value="FE(3+)-TRANSPORT SYSTEM PERMEASE PROTEIN FBPB 2"/>
    <property type="match status" value="1"/>
</dbReference>
<keyword evidence="6 8" id="KW-1133">Transmembrane helix</keyword>
<name>A0A7X2TS64_9SPIO</name>
<dbReference type="InterPro" id="IPR000515">
    <property type="entry name" value="MetI-like"/>
</dbReference>
<feature type="transmembrane region" description="Helical" evidence="8">
    <location>
        <begin position="227"/>
        <end position="249"/>
    </location>
</feature>
<feature type="transmembrane region" description="Helical" evidence="8">
    <location>
        <begin position="396"/>
        <end position="416"/>
    </location>
</feature>
<dbReference type="PANTHER" id="PTHR43357">
    <property type="entry name" value="INNER MEMBRANE ABC TRANSPORTER PERMEASE PROTEIN YDCV"/>
    <property type="match status" value="1"/>
</dbReference>
<organism evidence="10 11">
    <name type="scientific">Bullifex porci</name>
    <dbReference type="NCBI Taxonomy" id="2606638"/>
    <lineage>
        <taxon>Bacteria</taxon>
        <taxon>Pseudomonadati</taxon>
        <taxon>Spirochaetota</taxon>
        <taxon>Spirochaetia</taxon>
        <taxon>Spirochaetales</taxon>
        <taxon>Spirochaetaceae</taxon>
        <taxon>Bullifex</taxon>
    </lineage>
</organism>
<dbReference type="GO" id="GO:0055085">
    <property type="term" value="P:transmembrane transport"/>
    <property type="evidence" value="ECO:0007669"/>
    <property type="project" value="InterPro"/>
</dbReference>
<keyword evidence="3" id="KW-1003">Cell membrane</keyword>
<feature type="transmembrane region" description="Helical" evidence="8">
    <location>
        <begin position="459"/>
        <end position="478"/>
    </location>
</feature>
<feature type="transmembrane region" description="Helical" evidence="8">
    <location>
        <begin position="521"/>
        <end position="544"/>
    </location>
</feature>
<dbReference type="PROSITE" id="PS50928">
    <property type="entry name" value="ABC_TM1"/>
    <property type="match status" value="2"/>
</dbReference>
<dbReference type="GO" id="GO:0005886">
    <property type="term" value="C:plasma membrane"/>
    <property type="evidence" value="ECO:0007669"/>
    <property type="project" value="UniProtKB-SubCell"/>
</dbReference>